<feature type="compositionally biased region" description="Pro residues" evidence="11">
    <location>
        <begin position="86"/>
        <end position="96"/>
    </location>
</feature>
<keyword evidence="9" id="KW-0539">Nucleus</keyword>
<dbReference type="GO" id="GO:0031965">
    <property type="term" value="C:nuclear membrane"/>
    <property type="evidence" value="ECO:0007669"/>
    <property type="project" value="UniProtKB-SubCell"/>
</dbReference>
<proteinExistence type="inferred from homology"/>
<evidence type="ECO:0000256" key="12">
    <source>
        <dbReference type="SAM" id="Phobius"/>
    </source>
</evidence>
<name>A0AAD3TX22_9TREE</name>
<organism evidence="13 14">
    <name type="scientific">Cutaneotrichosporon spelunceum</name>
    <dbReference type="NCBI Taxonomy" id="1672016"/>
    <lineage>
        <taxon>Eukaryota</taxon>
        <taxon>Fungi</taxon>
        <taxon>Dikarya</taxon>
        <taxon>Basidiomycota</taxon>
        <taxon>Agaricomycotina</taxon>
        <taxon>Tremellomycetes</taxon>
        <taxon>Trichosporonales</taxon>
        <taxon>Trichosporonaceae</taxon>
        <taxon>Cutaneotrichosporon</taxon>
    </lineage>
</organism>
<feature type="region of interest" description="Disordered" evidence="11">
    <location>
        <begin position="1"/>
        <end position="108"/>
    </location>
</feature>
<evidence type="ECO:0000256" key="2">
    <source>
        <dbReference type="ARBA" id="ARBA00004496"/>
    </source>
</evidence>
<gene>
    <name evidence="13" type="ORF">CspeluHIS016_0503550</name>
</gene>
<feature type="compositionally biased region" description="Basic and acidic residues" evidence="11">
    <location>
        <begin position="36"/>
        <end position="50"/>
    </location>
</feature>
<keyword evidence="7" id="KW-0443">Lipid metabolism</keyword>
<keyword evidence="5 12" id="KW-0812">Transmembrane</keyword>
<protein>
    <recommendedName>
        <fullName evidence="10">Transmembrane protein 188</fullName>
    </recommendedName>
</protein>
<dbReference type="InterPro" id="IPR019168">
    <property type="entry name" value="NEP1-R1"/>
</dbReference>
<dbReference type="Proteomes" id="UP001222932">
    <property type="component" value="Unassembled WGS sequence"/>
</dbReference>
<dbReference type="InterPro" id="IPR005605">
    <property type="entry name" value="Spo7"/>
</dbReference>
<dbReference type="PANTHER" id="PTHR20996:SF1">
    <property type="entry name" value="NUCLEAR ENVELOPE PHOSPHATASE-REGULATORY SUBUNIT 1"/>
    <property type="match status" value="1"/>
</dbReference>
<dbReference type="GO" id="GO:0019888">
    <property type="term" value="F:protein phosphatase regulator activity"/>
    <property type="evidence" value="ECO:0007669"/>
    <property type="project" value="InterPro"/>
</dbReference>
<sequence length="380" mass="42072">MTASASTKGPATRSGALLGRGDPPSLARRTAVDPVTRADIDPVTRADMDPVTRAVDPVTRASPRPSSATPSPSFATPPLRQRTGTPSPPGRPPSPMPRRRPGSAAPFHPAADAATYRDLLLFEERLKMNAEMLRKRRRRYRIFLWSFIAVLVACAWHLLTRPPENMVLLRALQATLAVVGITLTLFFASGMHDDKIRYAQAYITHSNKALRPLNMYLNVRRPPTTWVSLLSLLPLPRWLKPAPAALHAAPKSPERRGRRVSHGQQVMATIPPSTNPRGEVIFSSRVGTHFEEGYKRYRGAFERRREERAREEARAAAPWWRLKRKPTPMSRRGTPDPAGRSQPGSASRSPSPKERGRADSYSFIHNNVPPGEAVGASARA</sequence>
<dbReference type="AlphaFoldDB" id="A0AAD3TX22"/>
<keyword evidence="14" id="KW-1185">Reference proteome</keyword>
<evidence type="ECO:0000256" key="4">
    <source>
        <dbReference type="ARBA" id="ARBA00022490"/>
    </source>
</evidence>
<comment type="subcellular location">
    <subcellularLocation>
        <location evidence="2">Cytoplasm</location>
    </subcellularLocation>
    <subcellularLocation>
        <location evidence="1">Nucleus membrane</location>
        <topology evidence="1">Multi-pass membrane protein</topology>
    </subcellularLocation>
</comment>
<keyword evidence="4" id="KW-0963">Cytoplasm</keyword>
<dbReference type="EMBL" id="BTCM01000005">
    <property type="protein sequence ID" value="GMK58323.1"/>
    <property type="molecule type" value="Genomic_DNA"/>
</dbReference>
<dbReference type="GO" id="GO:0006629">
    <property type="term" value="P:lipid metabolic process"/>
    <property type="evidence" value="ECO:0007669"/>
    <property type="project" value="UniProtKB-KW"/>
</dbReference>
<reference evidence="13" key="2">
    <citation type="submission" date="2023-06" db="EMBL/GenBank/DDBJ databases">
        <authorList>
            <person name="Kobayashi Y."/>
            <person name="Kayamori A."/>
            <person name="Aoki K."/>
            <person name="Shiwa Y."/>
            <person name="Fujita N."/>
            <person name="Sugita T."/>
            <person name="Iwasaki W."/>
            <person name="Tanaka N."/>
            <person name="Takashima M."/>
        </authorList>
    </citation>
    <scope>NUCLEOTIDE SEQUENCE</scope>
    <source>
        <strain evidence="13">HIS016</strain>
    </source>
</reference>
<reference evidence="13" key="1">
    <citation type="journal article" date="2023" name="BMC Genomics">
        <title>Chromosome-level genome assemblies of Cutaneotrichosporon spp. (Trichosporonales, Basidiomycota) reveal imbalanced evolution between nucleotide sequences and chromosome synteny.</title>
        <authorList>
            <person name="Kobayashi Y."/>
            <person name="Kayamori A."/>
            <person name="Aoki K."/>
            <person name="Shiwa Y."/>
            <person name="Matsutani M."/>
            <person name="Fujita N."/>
            <person name="Sugita T."/>
            <person name="Iwasaki W."/>
            <person name="Tanaka N."/>
            <person name="Takashima M."/>
        </authorList>
    </citation>
    <scope>NUCLEOTIDE SEQUENCE</scope>
    <source>
        <strain evidence="13">HIS016</strain>
    </source>
</reference>
<evidence type="ECO:0000256" key="10">
    <source>
        <dbReference type="ARBA" id="ARBA00030458"/>
    </source>
</evidence>
<comment type="similarity">
    <text evidence="3">Belongs to the CNEP1R1 family.</text>
</comment>
<feature type="region of interest" description="Disordered" evidence="11">
    <location>
        <begin position="312"/>
        <end position="380"/>
    </location>
</feature>
<evidence type="ECO:0000256" key="7">
    <source>
        <dbReference type="ARBA" id="ARBA00023098"/>
    </source>
</evidence>
<dbReference type="GO" id="GO:0071595">
    <property type="term" value="C:Nem1-Spo7 phosphatase complex"/>
    <property type="evidence" value="ECO:0007669"/>
    <property type="project" value="InterPro"/>
</dbReference>
<accession>A0AAD3TX22</accession>
<dbReference type="Pfam" id="PF03907">
    <property type="entry name" value="Spo7"/>
    <property type="match status" value="1"/>
</dbReference>
<evidence type="ECO:0000313" key="13">
    <source>
        <dbReference type="EMBL" id="GMK58323.1"/>
    </source>
</evidence>
<evidence type="ECO:0000313" key="14">
    <source>
        <dbReference type="Proteomes" id="UP001222932"/>
    </source>
</evidence>
<feature type="transmembrane region" description="Helical" evidence="12">
    <location>
        <begin position="171"/>
        <end position="188"/>
    </location>
</feature>
<dbReference type="PANTHER" id="PTHR20996">
    <property type="entry name" value="NUCLEAR ENVELOPE PHOSPHATASE-REGULATORY SUBUNIT 1"/>
    <property type="match status" value="1"/>
</dbReference>
<comment type="caution">
    <text evidence="13">The sequence shown here is derived from an EMBL/GenBank/DDBJ whole genome shotgun (WGS) entry which is preliminary data.</text>
</comment>
<evidence type="ECO:0000256" key="11">
    <source>
        <dbReference type="SAM" id="MobiDB-lite"/>
    </source>
</evidence>
<evidence type="ECO:0000256" key="1">
    <source>
        <dbReference type="ARBA" id="ARBA00004232"/>
    </source>
</evidence>
<evidence type="ECO:0000256" key="5">
    <source>
        <dbReference type="ARBA" id="ARBA00022692"/>
    </source>
</evidence>
<feature type="transmembrane region" description="Helical" evidence="12">
    <location>
        <begin position="142"/>
        <end position="159"/>
    </location>
</feature>
<dbReference type="GO" id="GO:0005737">
    <property type="term" value="C:cytoplasm"/>
    <property type="evidence" value="ECO:0007669"/>
    <property type="project" value="UniProtKB-SubCell"/>
</dbReference>
<evidence type="ECO:0000256" key="9">
    <source>
        <dbReference type="ARBA" id="ARBA00023242"/>
    </source>
</evidence>
<evidence type="ECO:0000256" key="6">
    <source>
        <dbReference type="ARBA" id="ARBA00022989"/>
    </source>
</evidence>
<keyword evidence="8 12" id="KW-0472">Membrane</keyword>
<evidence type="ECO:0000256" key="8">
    <source>
        <dbReference type="ARBA" id="ARBA00023136"/>
    </source>
</evidence>
<keyword evidence="6 12" id="KW-1133">Transmembrane helix</keyword>
<feature type="compositionally biased region" description="Low complexity" evidence="11">
    <location>
        <begin position="59"/>
        <end position="85"/>
    </location>
</feature>
<evidence type="ECO:0000256" key="3">
    <source>
        <dbReference type="ARBA" id="ARBA00010998"/>
    </source>
</evidence>